<feature type="compositionally biased region" description="Basic and acidic residues" evidence="1">
    <location>
        <begin position="103"/>
        <end position="144"/>
    </location>
</feature>
<dbReference type="InParanoid" id="A7RL36"/>
<evidence type="ECO:0000256" key="2">
    <source>
        <dbReference type="SAM" id="Phobius"/>
    </source>
</evidence>
<feature type="region of interest" description="Disordered" evidence="1">
    <location>
        <begin position="1254"/>
        <end position="1273"/>
    </location>
</feature>
<feature type="compositionally biased region" description="Basic and acidic residues" evidence="1">
    <location>
        <begin position="442"/>
        <end position="603"/>
    </location>
</feature>
<feature type="compositionally biased region" description="Basic and acidic residues" evidence="1">
    <location>
        <begin position="45"/>
        <end position="59"/>
    </location>
</feature>
<accession>A7RL36</accession>
<evidence type="ECO:0008006" key="5">
    <source>
        <dbReference type="Google" id="ProtNLM"/>
    </source>
</evidence>
<feature type="region of interest" description="Disordered" evidence="1">
    <location>
        <begin position="1946"/>
        <end position="2079"/>
    </location>
</feature>
<feature type="compositionally biased region" description="Basic and acidic residues" evidence="1">
    <location>
        <begin position="152"/>
        <end position="276"/>
    </location>
</feature>
<feature type="region of interest" description="Disordered" evidence="1">
    <location>
        <begin position="2095"/>
        <end position="2182"/>
    </location>
</feature>
<feature type="compositionally biased region" description="Basic and acidic residues" evidence="1">
    <location>
        <begin position="378"/>
        <end position="429"/>
    </location>
</feature>
<feature type="compositionally biased region" description="Basic and acidic residues" evidence="1">
    <location>
        <begin position="803"/>
        <end position="819"/>
    </location>
</feature>
<feature type="transmembrane region" description="Helical" evidence="2">
    <location>
        <begin position="1636"/>
        <end position="1657"/>
    </location>
</feature>
<feature type="region of interest" description="Disordered" evidence="1">
    <location>
        <begin position="1283"/>
        <end position="1390"/>
    </location>
</feature>
<reference evidence="3 4" key="1">
    <citation type="journal article" date="2007" name="Science">
        <title>Sea anemone genome reveals ancestral eumetazoan gene repertoire and genomic organization.</title>
        <authorList>
            <person name="Putnam N.H."/>
            <person name="Srivastava M."/>
            <person name="Hellsten U."/>
            <person name="Dirks B."/>
            <person name="Chapman J."/>
            <person name="Salamov A."/>
            <person name="Terry A."/>
            <person name="Shapiro H."/>
            <person name="Lindquist E."/>
            <person name="Kapitonov V.V."/>
            <person name="Jurka J."/>
            <person name="Genikhovich G."/>
            <person name="Grigoriev I.V."/>
            <person name="Lucas S.M."/>
            <person name="Steele R.E."/>
            <person name="Finnerty J.R."/>
            <person name="Technau U."/>
            <person name="Martindale M.Q."/>
            <person name="Rokhsar D.S."/>
        </authorList>
    </citation>
    <scope>NUCLEOTIDE SEQUENCE [LARGE SCALE GENOMIC DNA]</scope>
    <source>
        <strain evidence="4">CH2 X CH6</strain>
    </source>
</reference>
<keyword evidence="2" id="KW-0812">Transmembrane</keyword>
<feature type="compositionally biased region" description="Polar residues" evidence="1">
    <location>
        <begin position="16"/>
        <end position="26"/>
    </location>
</feature>
<evidence type="ECO:0000313" key="3">
    <source>
        <dbReference type="EMBL" id="EDO47792.1"/>
    </source>
</evidence>
<feature type="compositionally biased region" description="Polar residues" evidence="1">
    <location>
        <begin position="2128"/>
        <end position="2148"/>
    </location>
</feature>
<dbReference type="EMBL" id="DS469517">
    <property type="protein sequence ID" value="EDO47792.1"/>
    <property type="molecule type" value="Genomic_DNA"/>
</dbReference>
<feature type="region of interest" description="Disordered" evidence="1">
    <location>
        <begin position="1219"/>
        <end position="1238"/>
    </location>
</feature>
<dbReference type="eggNOG" id="ENOG502RZXU">
    <property type="taxonomic scope" value="Eukaryota"/>
</dbReference>
<feature type="compositionally biased region" description="Basic and acidic residues" evidence="1">
    <location>
        <begin position="1966"/>
        <end position="1975"/>
    </location>
</feature>
<sequence length="2279" mass="259468">MAEPEMNGLVEEESTVKGSGDTQIQKLQEAVTDEVIGQEPSSEEQNQKEQVQEDRKQEEQVEQEPTQGEELEESETKQEERKQEVTLEEPKQEEPAQEEPVEQEPKQEEPIEEKPKQEEPVGETKQEEPAEEEPKHEKPVKKEPEQEEIVEEEPKQEGPVEEETRQEEPDEKEREQEELVEEEPKKEEPVEEETKQEEPVEEEPKQEEAVDEEPKKEEQVDGEPKQEEQVEELKQEEQIEEPKQEEPVEEEPKQEKPVEEEPKKEEPVEEEPKQEELVEEDLKEAVYEESKVDVPKQKELVEEEPKQEEQVEEEPKQEEAVEEEPKQKEPVAEEPVDEEPIQEEPVEEEPKQEEPVEEKPKQEKPFEEEPQQEEPVEEEQKQEEPVKEEPKQEGQVEEEPKLEEPVEEEPKQEEPFEEQKEAVAEESKADAPVAIDTSGVYEKPKQEQPVEEESKQEEPIEEEPKQKELVGEEPKQEEQVEEEPKQEEPVEEEPKQEEPVKEEPKQEEPVEEEPKQEEPVEQKPKQEEPVEEEPKQEEPVEEEQKQEEPVKEEPKQEGQVEEEPKLEEPVEEEPKQEEPVEEEPKQEEPFEEQKEAVAEESKVDAPVAIDTSGVYEKPKQEQPVEEKSKQEEPVEEEPKQKELVGEEPKQEEQVEEEPKQEEPVEEEPKQEELVKEEPKQEPVEEEPKQEEPVEQKPKQEEPVEEEPKQEEPVEEEQKQEEPVKEEPKQEGQVEEEPKLEEPVEEEPKQEEQVEEEPKQEEPVEEPKQEEPVEEEPEQERQVEEEEHVDVAVPISIVSSGVPEDTKPEEAVEEETKQKEPEDEETKQEEPATEETKQEKPAEETKQEEPATEETKPEEAVAEETKQEEPPKEDGPEEPIEENQKIDVPETVAIVVYGASEEEPKREEPVKVPAEQETDEAKQISIPEEQDDKQHEDKTQILHHDEKSEDVIINEDKCVDEGTHEVDSAREEGEEGAIVKVKVAEEAIPLDDGELNKIVILSETDNVQPDVVATTNGVWEKYDDDSDGEIEVHVEKHSQENEPLLLVDDGSDEETSADDLMARDDEEEVLFKGDVIKIDSAADETQEALVCHEMSVDEFERKTDDETLIVPNNRDRTVCSGLEALFPGEEIQEVNAEPRSVPDEIDIHLDDEVEEEQVDVEKPLERDAPQPIHEEICAEIKETQESGIELIWMDDEQEKPRNTPDENQIDHDKVLEGMFENEISKNKASRPLASEEERSIEVLSEVERIERQALLESVNEPVQTEVQQKRKSHEWDLLEKWKELEEGSPQKGESNLEIQPLETYQTQAESSYPLFTEQKPHGESETPAEIPSRPTGEESRQLVKVQAISSPEKQTPSSPTVHEYETRETSEPIVTETETVETTPSSVTKVKTTQTVAKSRIIKTRTEVLPESQKPEIRDISQSETDHEVPPRSPTERVVIKANYIDEQGKPAEPSEVTTPTKVIVQEHEAPSPKSKAVMFTGVRPQSVTSVESVRGEHDGMPPLANEEESDIDDSCLHLAKHIPAKTGPSKAPKEGPLVEVPSPEKEKKEDESEGKENEGEDDEKPVLVILTEEARSWELLLPSYKQVYPELYPRNLLKIFIKPRLLMPIVVFPAAAPKPALVVFECPAPTVVLGDIMYLMSAVTFAVLICFVINFVMKMHVQSKVNPPPPRECVLPASPRCIQEETGACPSIASTDRQESDALVTTEVNVQPSSAVKNKGIASSTGLKELRLVDLRASWDTQSLQRLAACASRQGRQVTLHPSLAESLTTLMRPLSLELNQMEPLSSSAKRPVLVTFDGRYPTIRRRVKVHLMDYCATEPDHMSALLSSVSQEGQDEETKQDQTGIMTIEEMFLPVRQMVVEFPSGFTKPYHSGIRVAFSGEQLAPTSVNGEQTHIIQGAADGAKLEINDESKIIADKTEVADVSIQSAPTITEIQKEKEIISNQYLKRNEESSSVEEPQLETGGEDDRVSKNDNHANLVTDAGVLHAPNEGNDGELTSGHTPSTSANDGDTSNKNQQLLHKCVQAQKKKAKHKNQRPKASQRRSRKDIKECPTKKDEPELSVKRTKSIFRQNRSESRSRSLKLFNKEIVQSYCSSVRSTKKGKRRNNHGDDHPRKGHACGVMGRPSMPSTTKRSSYATATQKGNSTGRENHRESYQTNGMVQDEARSNNSYKSRDSKSSSRLLVKANMHQGDARLIIPALFKTSQTWLLFDSHNRDQNGFRHPNGKAVLLEFKTLRSVGCYIRRFVSCNGLSEETCPRPLDDSQLSYELAGIKVAVLS</sequence>
<dbReference type="PANTHER" id="PTHR31765">
    <property type="entry name" value="PROTEIN CBG12783"/>
    <property type="match status" value="1"/>
</dbReference>
<feature type="compositionally biased region" description="Polar residues" evidence="1">
    <location>
        <begin position="1290"/>
        <end position="1309"/>
    </location>
</feature>
<feature type="region of interest" description="Disordered" evidence="1">
    <location>
        <begin position="1523"/>
        <end position="1564"/>
    </location>
</feature>
<feature type="compositionally biased region" description="Low complexity" evidence="1">
    <location>
        <begin position="1370"/>
        <end position="1390"/>
    </location>
</feature>
<feature type="compositionally biased region" description="Basic and acidic residues" evidence="1">
    <location>
        <begin position="283"/>
        <end position="331"/>
    </location>
</feature>
<keyword evidence="2" id="KW-0472">Membrane</keyword>
<dbReference type="OMA" id="STILFRM"/>
<proteinExistence type="predicted"/>
<gene>
    <name evidence="3" type="ORF">NEMVEDRAFT_v1g198679</name>
</gene>
<feature type="compositionally biased region" description="Basic and acidic residues" evidence="1">
    <location>
        <begin position="616"/>
        <end position="770"/>
    </location>
</feature>
<feature type="region of interest" description="Disordered" evidence="1">
    <location>
        <begin position="1405"/>
        <end position="1435"/>
    </location>
</feature>
<dbReference type="Proteomes" id="UP000001593">
    <property type="component" value="Unassembled WGS sequence"/>
</dbReference>
<evidence type="ECO:0000313" key="4">
    <source>
        <dbReference type="Proteomes" id="UP000001593"/>
    </source>
</evidence>
<keyword evidence="4" id="KW-1185">Reference proteome</keyword>
<feature type="compositionally biased region" description="Acidic residues" evidence="1">
    <location>
        <begin position="332"/>
        <end position="347"/>
    </location>
</feature>
<name>A7RL36_NEMVE</name>
<feature type="compositionally biased region" description="Polar residues" evidence="1">
    <location>
        <begin position="1999"/>
        <end position="2019"/>
    </location>
</feature>
<organism evidence="3 4">
    <name type="scientific">Nematostella vectensis</name>
    <name type="common">Starlet sea anemone</name>
    <dbReference type="NCBI Taxonomy" id="45351"/>
    <lineage>
        <taxon>Eukaryota</taxon>
        <taxon>Metazoa</taxon>
        <taxon>Cnidaria</taxon>
        <taxon>Anthozoa</taxon>
        <taxon>Hexacorallia</taxon>
        <taxon>Actiniaria</taxon>
        <taxon>Edwardsiidae</taxon>
        <taxon>Nematostella</taxon>
    </lineage>
</organism>
<feature type="compositionally biased region" description="Basic and acidic residues" evidence="1">
    <location>
        <begin position="827"/>
        <end position="873"/>
    </location>
</feature>
<feature type="compositionally biased region" description="Basic and acidic residues" evidence="1">
    <location>
        <begin position="2048"/>
        <end position="2063"/>
    </location>
</feature>
<feature type="region of interest" description="Disordered" evidence="1">
    <location>
        <begin position="1034"/>
        <end position="1056"/>
    </location>
</feature>
<feature type="compositionally biased region" description="Basic and acidic residues" evidence="1">
    <location>
        <begin position="348"/>
        <end position="367"/>
    </location>
</feature>
<evidence type="ECO:0000256" key="1">
    <source>
        <dbReference type="SAM" id="MobiDB-lite"/>
    </source>
</evidence>
<feature type="compositionally biased region" description="Polar residues" evidence="1">
    <location>
        <begin position="1346"/>
        <end position="1359"/>
    </location>
</feature>
<feature type="region of interest" description="Disordered" evidence="1">
    <location>
        <begin position="1"/>
        <end position="953"/>
    </location>
</feature>
<protein>
    <recommendedName>
        <fullName evidence="5">Titin-like</fullName>
    </recommendedName>
</protein>
<feature type="compositionally biased region" description="Acidic residues" evidence="1">
    <location>
        <begin position="368"/>
        <end position="377"/>
    </location>
</feature>
<feature type="compositionally biased region" description="Acidic residues" evidence="1">
    <location>
        <begin position="771"/>
        <end position="787"/>
    </location>
</feature>
<feature type="region of interest" description="Disordered" evidence="1">
    <location>
        <begin position="1467"/>
        <end position="1510"/>
    </location>
</feature>
<feature type="compositionally biased region" description="Basic and acidic residues" evidence="1">
    <location>
        <begin position="931"/>
        <end position="953"/>
    </location>
</feature>
<keyword evidence="2" id="KW-1133">Transmembrane helix</keyword>
<feature type="compositionally biased region" description="Basic and acidic residues" evidence="1">
    <location>
        <begin position="1542"/>
        <end position="1557"/>
    </location>
</feature>
<dbReference type="PANTHER" id="PTHR31765:SF3">
    <property type="entry name" value="TRANSLATION INITIATION FACTOR IF-2"/>
    <property type="match status" value="1"/>
</dbReference>
<feature type="compositionally biased region" description="Basic residues" evidence="1">
    <location>
        <begin position="2027"/>
        <end position="2047"/>
    </location>
</feature>
<dbReference type="HOGENOM" id="CLU_230376_0_0_1"/>
<feature type="compositionally biased region" description="Basic and acidic residues" evidence="1">
    <location>
        <begin position="74"/>
        <end position="94"/>
    </location>
</feature>